<dbReference type="AlphaFoldDB" id="A0A366H3T4"/>
<feature type="compositionally biased region" description="Low complexity" evidence="1">
    <location>
        <begin position="1"/>
        <end position="21"/>
    </location>
</feature>
<proteinExistence type="predicted"/>
<accession>A0A366H3T4</accession>
<evidence type="ECO:0000313" key="3">
    <source>
        <dbReference type="Proteomes" id="UP000253426"/>
    </source>
</evidence>
<dbReference type="Proteomes" id="UP000253426">
    <property type="component" value="Unassembled WGS sequence"/>
</dbReference>
<dbReference type="EMBL" id="QNRR01000016">
    <property type="protein sequence ID" value="RBP36640.1"/>
    <property type="molecule type" value="Genomic_DNA"/>
</dbReference>
<name>A0A366H3T4_9BACT</name>
<feature type="compositionally biased region" description="Polar residues" evidence="1">
    <location>
        <begin position="30"/>
        <end position="39"/>
    </location>
</feature>
<keyword evidence="3" id="KW-1185">Reference proteome</keyword>
<gene>
    <name evidence="2" type="ORF">DES53_11679</name>
</gene>
<feature type="region of interest" description="Disordered" evidence="1">
    <location>
        <begin position="1"/>
        <end position="43"/>
    </location>
</feature>
<comment type="caution">
    <text evidence="2">The sequence shown here is derived from an EMBL/GenBank/DDBJ whole genome shotgun (WGS) entry which is preliminary data.</text>
</comment>
<reference evidence="2 3" key="1">
    <citation type="submission" date="2018-06" db="EMBL/GenBank/DDBJ databases">
        <title>Genomic Encyclopedia of Type Strains, Phase IV (KMG-IV): sequencing the most valuable type-strain genomes for metagenomic binning, comparative biology and taxonomic classification.</title>
        <authorList>
            <person name="Goeker M."/>
        </authorList>
    </citation>
    <scope>NUCLEOTIDE SEQUENCE [LARGE SCALE GENOMIC DNA]</scope>
    <source>
        <strain evidence="2 3">DSM 25532</strain>
    </source>
</reference>
<organism evidence="2 3">
    <name type="scientific">Roseimicrobium gellanilyticum</name>
    <dbReference type="NCBI Taxonomy" id="748857"/>
    <lineage>
        <taxon>Bacteria</taxon>
        <taxon>Pseudomonadati</taxon>
        <taxon>Verrucomicrobiota</taxon>
        <taxon>Verrucomicrobiia</taxon>
        <taxon>Verrucomicrobiales</taxon>
        <taxon>Verrucomicrobiaceae</taxon>
        <taxon>Roseimicrobium</taxon>
    </lineage>
</organism>
<evidence type="ECO:0000313" key="2">
    <source>
        <dbReference type="EMBL" id="RBP36640.1"/>
    </source>
</evidence>
<sequence length="76" mass="8204">MGQTMSASSPSSIAPKPVSSPKPKRAHASSAETSQPSSEISDERIIDLLREALRQGEVYDATATSHALKWHPGRLY</sequence>
<evidence type="ECO:0000256" key="1">
    <source>
        <dbReference type="SAM" id="MobiDB-lite"/>
    </source>
</evidence>
<protein>
    <submittedName>
        <fullName evidence="2">Uncharacterized protein</fullName>
    </submittedName>
</protein>